<accession>W6MWJ3</accession>
<dbReference type="OrthoDB" id="3993554at2759"/>
<evidence type="ECO:0000313" key="2">
    <source>
        <dbReference type="Proteomes" id="UP000019384"/>
    </source>
</evidence>
<protein>
    <submittedName>
        <fullName evidence="1">Uncharacterized protein</fullName>
    </submittedName>
</protein>
<reference evidence="1" key="1">
    <citation type="submission" date="2013-12" db="EMBL/GenBank/DDBJ databases">
        <authorList>
            <person name="Genoscope - CEA"/>
        </authorList>
    </citation>
    <scope>NUCLEOTIDE SEQUENCE</scope>
    <source>
        <strain evidence="1">CBS 1993</strain>
    </source>
</reference>
<gene>
    <name evidence="1" type="ORF">KUCA_T00003498001</name>
</gene>
<dbReference type="GeneID" id="34520901"/>
<dbReference type="EMBL" id="HG793128">
    <property type="protein sequence ID" value="CDK27520.1"/>
    <property type="molecule type" value="Genomic_DNA"/>
</dbReference>
<sequence>MSAEGVQSSLTTMSPSSENTMHSYIVAMDSSTLISGRIHDSHDENNGNFFIPHRKLAEVRYAFSEEQIDLAVNFEDSPRRSPVGGRPDDFKEDLRDNFIILEMSADGSSVKNLTSMSSNWQVHEIDIDEWQFEQTDSSPSAIIRPARAILLKGSGAEMVVENSEENDLVPKADIEYAEKLSDLFTVRSRQLTSLVRDSYS</sequence>
<dbReference type="Proteomes" id="UP000019384">
    <property type="component" value="Unassembled WGS sequence"/>
</dbReference>
<organism evidence="1 2">
    <name type="scientific">Kuraishia capsulata CBS 1993</name>
    <dbReference type="NCBI Taxonomy" id="1382522"/>
    <lineage>
        <taxon>Eukaryota</taxon>
        <taxon>Fungi</taxon>
        <taxon>Dikarya</taxon>
        <taxon>Ascomycota</taxon>
        <taxon>Saccharomycotina</taxon>
        <taxon>Pichiomycetes</taxon>
        <taxon>Pichiales</taxon>
        <taxon>Pichiaceae</taxon>
        <taxon>Kuraishia</taxon>
    </lineage>
</organism>
<keyword evidence="2" id="KW-1185">Reference proteome</keyword>
<evidence type="ECO:0000313" key="1">
    <source>
        <dbReference type="EMBL" id="CDK27520.1"/>
    </source>
</evidence>
<proteinExistence type="predicted"/>
<reference evidence="1" key="2">
    <citation type="submission" date="2014-02" db="EMBL/GenBank/DDBJ databases">
        <title>Complete DNA sequence of /Kuraishia capsulata/ illustrates novel genomic features among budding yeasts (/Saccharomycotina/).</title>
        <authorList>
            <person name="Morales L."/>
            <person name="Noel B."/>
            <person name="Porcel B."/>
            <person name="Marcet-Houben M."/>
            <person name="Hullo M-F."/>
            <person name="Sacerdot C."/>
            <person name="Tekaia F."/>
            <person name="Leh-Louis V."/>
            <person name="Despons L."/>
            <person name="Khanna V."/>
            <person name="Aury J-M."/>
            <person name="Barbe V."/>
            <person name="Couloux A."/>
            <person name="Labadie K."/>
            <person name="Pelletier E."/>
            <person name="Souciet J-L."/>
            <person name="Boekhout T."/>
            <person name="Gabaldon T."/>
            <person name="Wincker P."/>
            <person name="Dujon B."/>
        </authorList>
    </citation>
    <scope>NUCLEOTIDE SEQUENCE</scope>
    <source>
        <strain evidence="1">CBS 1993</strain>
    </source>
</reference>
<dbReference type="RefSeq" id="XP_022459513.1">
    <property type="nucleotide sequence ID" value="XM_022601918.1"/>
</dbReference>
<dbReference type="AlphaFoldDB" id="W6MWJ3"/>
<dbReference type="HOGENOM" id="CLU_1366436_0_0_1"/>
<name>W6MWJ3_9ASCO</name>